<evidence type="ECO:0000256" key="8">
    <source>
        <dbReference type="ARBA" id="ARBA00023098"/>
    </source>
</evidence>
<dbReference type="GO" id="GO:0006629">
    <property type="term" value="P:lipid metabolic process"/>
    <property type="evidence" value="ECO:0007669"/>
    <property type="project" value="UniProtKB-KW"/>
</dbReference>
<keyword evidence="8" id="KW-0443">Lipid metabolism</keyword>
<evidence type="ECO:0000256" key="17">
    <source>
        <dbReference type="ARBA" id="ARBA00043664"/>
    </source>
</evidence>
<dbReference type="GO" id="GO:0004364">
    <property type="term" value="F:glutathione transferase activity"/>
    <property type="evidence" value="ECO:0007669"/>
    <property type="project" value="TreeGrafter"/>
</dbReference>
<evidence type="ECO:0000256" key="15">
    <source>
        <dbReference type="ARBA" id="ARBA00037916"/>
    </source>
</evidence>
<evidence type="ECO:0000256" key="16">
    <source>
        <dbReference type="ARBA" id="ARBA00039056"/>
    </source>
</evidence>
<feature type="transmembrane region" description="Helical" evidence="23">
    <location>
        <begin position="84"/>
        <end position="103"/>
    </location>
</feature>
<reference evidence="24" key="1">
    <citation type="submission" date="2025-05" db="UniProtKB">
        <authorList>
            <consortium name="Ensembl"/>
        </authorList>
    </citation>
    <scope>IDENTIFICATION</scope>
</reference>
<evidence type="ECO:0000256" key="4">
    <source>
        <dbReference type="ARBA" id="ARBA00022692"/>
    </source>
</evidence>
<comment type="similarity">
    <text evidence="2">Belongs to the MAPEG family.</text>
</comment>
<dbReference type="SUPFAM" id="SSF161084">
    <property type="entry name" value="MAPEG domain-like"/>
    <property type="match status" value="1"/>
</dbReference>
<evidence type="ECO:0000256" key="22">
    <source>
        <dbReference type="ARBA" id="ARBA00076908"/>
    </source>
</evidence>
<dbReference type="Pfam" id="PF01124">
    <property type="entry name" value="MAPEG"/>
    <property type="match status" value="1"/>
</dbReference>
<comment type="catalytic activity">
    <reaction evidence="18">
        <text>leukotriene C4 = leukotriene A4 + glutathione</text>
        <dbReference type="Rhea" id="RHEA:17617"/>
        <dbReference type="ChEBI" id="CHEBI:57463"/>
        <dbReference type="ChEBI" id="CHEBI:57925"/>
        <dbReference type="ChEBI" id="CHEBI:57973"/>
        <dbReference type="EC" id="4.4.1.20"/>
    </reaction>
    <physiologicalReaction direction="right-to-left" evidence="18">
        <dbReference type="Rhea" id="RHEA:17619"/>
    </physiologicalReaction>
</comment>
<dbReference type="Ensembl" id="ENSEBUT00000007083.1">
    <property type="protein sequence ID" value="ENSEBUP00000006623.1"/>
    <property type="gene ID" value="ENSEBUG00000004373.1"/>
</dbReference>
<protein>
    <recommendedName>
        <fullName evidence="20">Glutathione S-transferase 3, mitochondrial</fullName>
        <ecNumber evidence="16">4.4.1.20</ecNumber>
    </recommendedName>
    <alternativeName>
        <fullName evidence="21">Glutathione peroxidase MGST3</fullName>
    </alternativeName>
    <alternativeName>
        <fullName evidence="22">LTC4 synthase MGST3</fullName>
    </alternativeName>
</protein>
<organism evidence="24 25">
    <name type="scientific">Eptatretus burgeri</name>
    <name type="common">Inshore hagfish</name>
    <dbReference type="NCBI Taxonomy" id="7764"/>
    <lineage>
        <taxon>Eukaryota</taxon>
        <taxon>Metazoa</taxon>
        <taxon>Chordata</taxon>
        <taxon>Craniata</taxon>
        <taxon>Vertebrata</taxon>
        <taxon>Cyclostomata</taxon>
        <taxon>Myxini</taxon>
        <taxon>Myxiniformes</taxon>
        <taxon>Myxinidae</taxon>
        <taxon>Eptatretinae</taxon>
        <taxon>Eptatretus</taxon>
    </lineage>
</organism>
<dbReference type="PANTHER" id="PTHR10250:SF26">
    <property type="entry name" value="GLUTATHIONE S-TRANSFERASE 3, MITOCHONDRIAL"/>
    <property type="match status" value="1"/>
</dbReference>
<evidence type="ECO:0000313" key="25">
    <source>
        <dbReference type="Proteomes" id="UP000694388"/>
    </source>
</evidence>
<evidence type="ECO:0000256" key="6">
    <source>
        <dbReference type="ARBA" id="ARBA00022989"/>
    </source>
</evidence>
<dbReference type="InterPro" id="IPR023352">
    <property type="entry name" value="MAPEG-like_dom_sf"/>
</dbReference>
<keyword evidence="12" id="KW-0456">Lyase</keyword>
<comment type="subcellular location">
    <subcellularLocation>
        <location evidence="1">Mitochondrion outer membrane</location>
        <topology evidence="1">Multi-pass membrane protein</topology>
    </subcellularLocation>
</comment>
<dbReference type="GO" id="GO:0004464">
    <property type="term" value="F:leukotriene-C4 synthase activity"/>
    <property type="evidence" value="ECO:0007669"/>
    <property type="project" value="UniProtKB-EC"/>
</dbReference>
<keyword evidence="11" id="KW-0564">Palmitate</keyword>
<keyword evidence="13" id="KW-0449">Lipoprotein</keyword>
<evidence type="ECO:0000256" key="23">
    <source>
        <dbReference type="SAM" id="Phobius"/>
    </source>
</evidence>
<proteinExistence type="inferred from homology"/>
<dbReference type="OMA" id="ACQHLGW"/>
<dbReference type="PROSITE" id="PS51257">
    <property type="entry name" value="PROKAR_LIPOPROTEIN"/>
    <property type="match status" value="1"/>
</dbReference>
<evidence type="ECO:0000256" key="12">
    <source>
        <dbReference type="ARBA" id="ARBA00023239"/>
    </source>
</evidence>
<dbReference type="GO" id="GO:0005741">
    <property type="term" value="C:mitochondrial outer membrane"/>
    <property type="evidence" value="ECO:0007669"/>
    <property type="project" value="UniProtKB-SubCell"/>
</dbReference>
<sequence length="147" mass="16344">MALSKEHGYVLLTGLAGCVTVQALAFKVVRARRLYEVEYPDVYSTDPQNGKTFNCIQRVHQQTLEVFPSFLFLLCAAGYKFPRLASGLGMVWIAGRWAFAIGYSTGDPAKRRYGAFGYAGFMGLLFASFASAKQLLDWCPHHGKCFL</sequence>
<evidence type="ECO:0000256" key="10">
    <source>
        <dbReference type="ARBA" id="ARBA00023136"/>
    </source>
</evidence>
<dbReference type="Proteomes" id="UP000694388">
    <property type="component" value="Unplaced"/>
</dbReference>
<evidence type="ECO:0000313" key="24">
    <source>
        <dbReference type="Ensembl" id="ENSEBUP00000006623.1"/>
    </source>
</evidence>
<dbReference type="GO" id="GO:0005783">
    <property type="term" value="C:endoplasmic reticulum"/>
    <property type="evidence" value="ECO:0007669"/>
    <property type="project" value="TreeGrafter"/>
</dbReference>
<dbReference type="GeneTree" id="ENSGT00390000008608"/>
<evidence type="ECO:0000256" key="11">
    <source>
        <dbReference type="ARBA" id="ARBA00023139"/>
    </source>
</evidence>
<keyword evidence="6 23" id="KW-1133">Transmembrane helix</keyword>
<dbReference type="GO" id="GO:0005635">
    <property type="term" value="C:nuclear envelope"/>
    <property type="evidence" value="ECO:0007669"/>
    <property type="project" value="TreeGrafter"/>
</dbReference>
<comment type="catalytic activity">
    <reaction evidence="17">
        <text>(5S)-hydroperoxy-(6E,8Z,11Z,14Z)-eicosatetraenoate + 2 glutathione = (5S)-hydroxy-(6E,8Z,11Z,14Z)-eicosatetraenoate + glutathione disulfide + H2O</text>
        <dbReference type="Rhea" id="RHEA:48620"/>
        <dbReference type="ChEBI" id="CHEBI:15377"/>
        <dbReference type="ChEBI" id="CHEBI:57450"/>
        <dbReference type="ChEBI" id="CHEBI:57925"/>
        <dbReference type="ChEBI" id="CHEBI:58297"/>
        <dbReference type="ChEBI" id="CHEBI:90632"/>
    </reaction>
    <physiologicalReaction direction="left-to-right" evidence="17">
        <dbReference type="Rhea" id="RHEA:48621"/>
    </physiologicalReaction>
</comment>
<dbReference type="InterPro" id="IPR001129">
    <property type="entry name" value="Membr-assoc_MAPEG"/>
</dbReference>
<evidence type="ECO:0000256" key="20">
    <source>
        <dbReference type="ARBA" id="ARBA00069748"/>
    </source>
</evidence>
<dbReference type="AlphaFoldDB" id="A0A8C4NH71"/>
<dbReference type="EC" id="4.4.1.20" evidence="16"/>
<evidence type="ECO:0000256" key="1">
    <source>
        <dbReference type="ARBA" id="ARBA00004374"/>
    </source>
</evidence>
<keyword evidence="25" id="KW-1185">Reference proteome</keyword>
<comment type="catalytic activity">
    <reaction evidence="19">
        <text>15-deoxy-Delta(12,14)-prostaglandin J2 + glutathione = 15-deoxy-Delta(12,14)-prostaglandin J2-S-(R)-glutathione</text>
        <dbReference type="Rhea" id="RHEA:75963"/>
        <dbReference type="ChEBI" id="CHEBI:57925"/>
        <dbReference type="ChEBI" id="CHEBI:85236"/>
        <dbReference type="ChEBI" id="CHEBI:194498"/>
    </reaction>
    <physiologicalReaction direction="left-to-right" evidence="19">
        <dbReference type="Rhea" id="RHEA:75964"/>
    </physiologicalReaction>
</comment>
<feature type="transmembrane region" description="Helical" evidence="23">
    <location>
        <begin position="115"/>
        <end position="132"/>
    </location>
</feature>
<evidence type="ECO:0000256" key="18">
    <source>
        <dbReference type="ARBA" id="ARBA00049298"/>
    </source>
</evidence>
<evidence type="ECO:0000256" key="3">
    <source>
        <dbReference type="ARBA" id="ARBA00022679"/>
    </source>
</evidence>
<keyword evidence="5" id="KW-1000">Mitochondrion outer membrane</keyword>
<evidence type="ECO:0000256" key="19">
    <source>
        <dbReference type="ARBA" id="ARBA00051411"/>
    </source>
</evidence>
<dbReference type="Gene3D" id="1.20.120.550">
    <property type="entry name" value="Membrane associated eicosanoid/glutathione metabolism-like domain"/>
    <property type="match status" value="1"/>
</dbReference>
<evidence type="ECO:0000256" key="5">
    <source>
        <dbReference type="ARBA" id="ARBA00022787"/>
    </source>
</evidence>
<dbReference type="PANTHER" id="PTHR10250">
    <property type="entry name" value="MICROSOMAL GLUTATHIONE S-TRANSFERASE"/>
    <property type="match status" value="1"/>
</dbReference>
<evidence type="ECO:0000256" key="21">
    <source>
        <dbReference type="ARBA" id="ARBA00075145"/>
    </source>
</evidence>
<evidence type="ECO:0000256" key="2">
    <source>
        <dbReference type="ARBA" id="ARBA00010459"/>
    </source>
</evidence>
<comment type="pathway">
    <text evidence="14">Lipid metabolism; leukotriene C4 biosynthesis.</text>
</comment>
<keyword evidence="3" id="KW-0808">Transferase</keyword>
<evidence type="ECO:0000256" key="13">
    <source>
        <dbReference type="ARBA" id="ARBA00023288"/>
    </source>
</evidence>
<evidence type="ECO:0000256" key="14">
    <source>
        <dbReference type="ARBA" id="ARBA00037884"/>
    </source>
</evidence>
<keyword evidence="10 23" id="KW-0472">Membrane</keyword>
<name>A0A8C4NH71_EPTBU</name>
<dbReference type="InterPro" id="IPR050997">
    <property type="entry name" value="MAPEG"/>
</dbReference>
<comment type="pathway">
    <text evidence="15">Lipid metabolism; arachidonate metabolism.</text>
</comment>
<dbReference type="GO" id="GO:0004602">
    <property type="term" value="F:glutathione peroxidase activity"/>
    <property type="evidence" value="ECO:0007669"/>
    <property type="project" value="TreeGrafter"/>
</dbReference>
<accession>A0A8C4NH71</accession>
<keyword evidence="9" id="KW-0496">Mitochondrion</keyword>
<dbReference type="FunFam" id="1.20.120.550:FF:000004">
    <property type="entry name" value="Microsomal glutathione S-transferase 3"/>
    <property type="match status" value="1"/>
</dbReference>
<keyword evidence="7" id="KW-0560">Oxidoreductase</keyword>
<dbReference type="GO" id="GO:0006691">
    <property type="term" value="P:leukotriene metabolic process"/>
    <property type="evidence" value="ECO:0007669"/>
    <property type="project" value="UniProtKB-ARBA"/>
</dbReference>
<evidence type="ECO:0000256" key="7">
    <source>
        <dbReference type="ARBA" id="ARBA00023002"/>
    </source>
</evidence>
<dbReference type="Ensembl" id="ENSEBUT00000007071.1">
    <property type="protein sequence ID" value="ENSEBUP00000006612.1"/>
    <property type="gene ID" value="ENSEBUG00000004373.1"/>
</dbReference>
<evidence type="ECO:0000256" key="9">
    <source>
        <dbReference type="ARBA" id="ARBA00023128"/>
    </source>
</evidence>
<keyword evidence="4 23" id="KW-0812">Transmembrane</keyword>